<reference evidence="2 3" key="1">
    <citation type="submission" date="2020-02" db="EMBL/GenBank/DDBJ databases">
        <authorList>
            <person name="Ferguson B K."/>
        </authorList>
    </citation>
    <scope>NUCLEOTIDE SEQUENCE [LARGE SCALE GENOMIC DNA]</scope>
</reference>
<proteinExistence type="predicted"/>
<dbReference type="AlphaFoldDB" id="A0A6H5G8D8"/>
<keyword evidence="3" id="KW-1185">Reference proteome</keyword>
<name>A0A6H5G8D8_9HEMI</name>
<evidence type="ECO:0000313" key="3">
    <source>
        <dbReference type="Proteomes" id="UP000479000"/>
    </source>
</evidence>
<sequence length="301" mass="34436">MKSTMNRYDMIMPTRPSTFDIQRLLPNLRWRRWLSNVEIPYPKSRFAIKSLNSIANRNTEGIGRKDLPTSSNDIPPHPKGSLGRPCKIGFIKILRTITLKDYLASGRRSVKLERLDAAAPRRSRLHTDAHLVDHDVASRRPLVLKGNLKDPIAHERPAADLLLAGGRRQDCWGTAPRCGSMRQFTLIKRNRPTSMMRNGAPITMINILLYDDDETSLLVLHFKAVRIRERVGRRWRVREGNGRHFDSVVEGMQSGGETSAETWKLSWEFANDFVVKVRTNGFHGSGKEFQAPFHERRCCTV</sequence>
<evidence type="ECO:0000256" key="1">
    <source>
        <dbReference type="SAM" id="MobiDB-lite"/>
    </source>
</evidence>
<accession>A0A6H5G8D8</accession>
<dbReference type="EMBL" id="CADCXU010007307">
    <property type="protein sequence ID" value="CAA9998706.1"/>
    <property type="molecule type" value="Genomic_DNA"/>
</dbReference>
<gene>
    <name evidence="2" type="ORF">NTEN_LOCUS4989</name>
</gene>
<feature type="region of interest" description="Disordered" evidence="1">
    <location>
        <begin position="59"/>
        <end position="79"/>
    </location>
</feature>
<dbReference type="Proteomes" id="UP000479000">
    <property type="component" value="Unassembled WGS sequence"/>
</dbReference>
<evidence type="ECO:0000313" key="2">
    <source>
        <dbReference type="EMBL" id="CAA9998706.1"/>
    </source>
</evidence>
<organism evidence="2 3">
    <name type="scientific">Nesidiocoris tenuis</name>
    <dbReference type="NCBI Taxonomy" id="355587"/>
    <lineage>
        <taxon>Eukaryota</taxon>
        <taxon>Metazoa</taxon>
        <taxon>Ecdysozoa</taxon>
        <taxon>Arthropoda</taxon>
        <taxon>Hexapoda</taxon>
        <taxon>Insecta</taxon>
        <taxon>Pterygota</taxon>
        <taxon>Neoptera</taxon>
        <taxon>Paraneoptera</taxon>
        <taxon>Hemiptera</taxon>
        <taxon>Heteroptera</taxon>
        <taxon>Panheteroptera</taxon>
        <taxon>Cimicomorpha</taxon>
        <taxon>Miridae</taxon>
        <taxon>Dicyphina</taxon>
        <taxon>Nesidiocoris</taxon>
    </lineage>
</organism>
<protein>
    <submittedName>
        <fullName evidence="2">Uncharacterized protein</fullName>
    </submittedName>
</protein>